<protein>
    <recommendedName>
        <fullName evidence="15">Glutathione-disulfide reductase</fullName>
    </recommendedName>
</protein>
<dbReference type="SUPFAM" id="SSF55424">
    <property type="entry name" value="FAD/NAD-linked reductases, dimerisation (C-terminal) domain"/>
    <property type="match status" value="1"/>
</dbReference>
<keyword evidence="8" id="KW-0547">Nucleotide-binding</keyword>
<name>A0A7S2RMG4_9STRA</name>
<evidence type="ECO:0008006" key="15">
    <source>
        <dbReference type="Google" id="ProtNLM"/>
    </source>
</evidence>
<dbReference type="GO" id="GO:0006749">
    <property type="term" value="P:glutathione metabolic process"/>
    <property type="evidence" value="ECO:0007669"/>
    <property type="project" value="TreeGrafter"/>
</dbReference>
<feature type="transmembrane region" description="Helical" evidence="11">
    <location>
        <begin position="508"/>
        <end position="529"/>
    </location>
</feature>
<feature type="binding site" evidence="8">
    <location>
        <position position="286"/>
    </location>
    <ligand>
        <name>NAD(+)</name>
        <dbReference type="ChEBI" id="CHEBI:57540"/>
    </ligand>
</feature>
<organism evidence="14">
    <name type="scientific">Rhizochromulina marina</name>
    <dbReference type="NCBI Taxonomy" id="1034831"/>
    <lineage>
        <taxon>Eukaryota</taxon>
        <taxon>Sar</taxon>
        <taxon>Stramenopiles</taxon>
        <taxon>Ochrophyta</taxon>
        <taxon>Dictyochophyceae</taxon>
        <taxon>Rhizochromulinales</taxon>
        <taxon>Rhizochromulina</taxon>
    </lineage>
</organism>
<dbReference type="PANTHER" id="PTHR42737">
    <property type="entry name" value="GLUTATHIONE REDUCTASE"/>
    <property type="match status" value="1"/>
</dbReference>
<dbReference type="InterPro" id="IPR046952">
    <property type="entry name" value="GSHR/TRXR-like"/>
</dbReference>
<dbReference type="PANTHER" id="PTHR42737:SF2">
    <property type="entry name" value="GLUTATHIONE REDUCTASE"/>
    <property type="match status" value="1"/>
</dbReference>
<feature type="disulfide bond" description="Redox-active" evidence="9">
    <location>
        <begin position="54"/>
        <end position="59"/>
    </location>
</feature>
<evidence type="ECO:0000259" key="13">
    <source>
        <dbReference type="Pfam" id="PF07992"/>
    </source>
</evidence>
<keyword evidence="11" id="KW-0812">Transmembrane</keyword>
<dbReference type="SUPFAM" id="SSF51905">
    <property type="entry name" value="FAD/NAD(P)-binding domain"/>
    <property type="match status" value="1"/>
</dbReference>
<keyword evidence="8" id="KW-0520">NAD</keyword>
<evidence type="ECO:0000256" key="9">
    <source>
        <dbReference type="PIRSR" id="PIRSR000350-4"/>
    </source>
</evidence>
<evidence type="ECO:0000256" key="11">
    <source>
        <dbReference type="SAM" id="Phobius"/>
    </source>
</evidence>
<dbReference type="InterPro" id="IPR001100">
    <property type="entry name" value="Pyr_nuc-diS_OxRdtase"/>
</dbReference>
<dbReference type="InterPro" id="IPR036188">
    <property type="entry name" value="FAD/NAD-bd_sf"/>
</dbReference>
<keyword evidence="6 10" id="KW-0676">Redox-active center</keyword>
<dbReference type="Pfam" id="PF07992">
    <property type="entry name" value="Pyr_redox_2"/>
    <property type="match status" value="1"/>
</dbReference>
<keyword evidence="2 10" id="KW-0285">Flavoprotein</keyword>
<dbReference type="Gene3D" id="3.30.390.30">
    <property type="match status" value="1"/>
</dbReference>
<comment type="cofactor">
    <cofactor evidence="8">
        <name>FAD</name>
        <dbReference type="ChEBI" id="CHEBI:57692"/>
    </cofactor>
    <text evidence="8">Binds 1 FAD per subunit.</text>
</comment>
<dbReference type="InterPro" id="IPR012999">
    <property type="entry name" value="Pyr_OxRdtase_I_AS"/>
</dbReference>
<sequence length="535" mass="56571">MAESFDFIVIGGGSAGSACARRAAGYGAKVVLLERGVSRDADGTRRGAGVGGTCVNVGCVPKKLMFNAAQQREFIHGPSSLARSYEVNIPEGAGAVDWPALKAKRDAAVKSLNGAYDRNWKKAGIEVVMGLGAFVDSKTIKVTQPGGKERAFTAPHILIACGGEPNLPRIPGAKLAITSDGFFDLEEQPKKAAVVGAGYIGVEMAGILHALGTETHLVFRGDTVLRRGFDPYIVETLMGELEKHGPTLHSSSNPTKIERAADGTLTLDMENGKSLAGLDCILMAIGRRPVTDLLQLDRAGVTSNNKGLITVDEFENTTTPGIYALGDCTDTGYELTPVAIAAGRRLADRVFGGEPRARLAYEQIATVVFSHPPIGTVGLTEPQAVEQYGKEQVQVKQSRFSSMLYQFAEPDAKVKTALKLVLVGPEERVVGLHMIGPFSEEMLQGFAVAVRMGATRADLEASVAIHPTIAEELVTFGGWGQKKQSDGALMPMLPPYLHPHGASTQHTWLQGLAVGVAVGAAAATAVLTISSRSKM</sequence>
<reference evidence="14" key="1">
    <citation type="submission" date="2021-01" db="EMBL/GenBank/DDBJ databases">
        <authorList>
            <person name="Corre E."/>
            <person name="Pelletier E."/>
            <person name="Niang G."/>
            <person name="Scheremetjew M."/>
            <person name="Finn R."/>
            <person name="Kale V."/>
            <person name="Holt S."/>
            <person name="Cochrane G."/>
            <person name="Meng A."/>
            <person name="Brown T."/>
            <person name="Cohen L."/>
        </authorList>
    </citation>
    <scope>NUCLEOTIDE SEQUENCE</scope>
    <source>
        <strain evidence="14">CCMP1243</strain>
    </source>
</reference>
<dbReference type="GO" id="GO:0005829">
    <property type="term" value="C:cytosol"/>
    <property type="evidence" value="ECO:0007669"/>
    <property type="project" value="TreeGrafter"/>
</dbReference>
<dbReference type="GO" id="GO:0034599">
    <property type="term" value="P:cellular response to oxidative stress"/>
    <property type="evidence" value="ECO:0007669"/>
    <property type="project" value="TreeGrafter"/>
</dbReference>
<evidence type="ECO:0000256" key="10">
    <source>
        <dbReference type="RuleBase" id="RU003691"/>
    </source>
</evidence>
<feature type="binding site" evidence="8">
    <location>
        <position position="327"/>
    </location>
    <ligand>
        <name>FAD</name>
        <dbReference type="ChEBI" id="CHEBI:57692"/>
    </ligand>
</feature>
<evidence type="ECO:0000259" key="12">
    <source>
        <dbReference type="Pfam" id="PF02852"/>
    </source>
</evidence>
<dbReference type="InterPro" id="IPR016156">
    <property type="entry name" value="FAD/NAD-linked_Rdtase_dimer_sf"/>
</dbReference>
<feature type="binding site" evidence="8">
    <location>
        <position position="63"/>
    </location>
    <ligand>
        <name>FAD</name>
        <dbReference type="ChEBI" id="CHEBI:57692"/>
    </ligand>
</feature>
<evidence type="ECO:0000256" key="2">
    <source>
        <dbReference type="ARBA" id="ARBA00022630"/>
    </source>
</evidence>
<keyword evidence="11" id="KW-1133">Transmembrane helix</keyword>
<keyword evidence="3 8" id="KW-0274">FAD</keyword>
<accession>A0A7S2RMG4</accession>
<keyword evidence="4 10" id="KW-0560">Oxidoreductase</keyword>
<comment type="similarity">
    <text evidence="1 10">Belongs to the class-I pyridine nucleotide-disulfide oxidoreductase family.</text>
</comment>
<evidence type="ECO:0000313" key="14">
    <source>
        <dbReference type="EMBL" id="CAD9675360.1"/>
    </source>
</evidence>
<evidence type="ECO:0000256" key="1">
    <source>
        <dbReference type="ARBA" id="ARBA00007532"/>
    </source>
</evidence>
<dbReference type="GO" id="GO:0004362">
    <property type="term" value="F:glutathione-disulfide reductase (NADPH) activity"/>
    <property type="evidence" value="ECO:0007669"/>
    <property type="project" value="TreeGrafter"/>
</dbReference>
<dbReference type="Gene3D" id="3.50.50.60">
    <property type="entry name" value="FAD/NAD(P)-binding domain"/>
    <property type="match status" value="2"/>
</dbReference>
<dbReference type="NCBIfam" id="NF004776">
    <property type="entry name" value="PRK06116.1"/>
    <property type="match status" value="1"/>
</dbReference>
<keyword evidence="5" id="KW-1015">Disulfide bond</keyword>
<dbReference type="Pfam" id="PF02852">
    <property type="entry name" value="Pyr_redox_dim"/>
    <property type="match status" value="1"/>
</dbReference>
<dbReference type="InterPro" id="IPR023753">
    <property type="entry name" value="FAD/NAD-binding_dom"/>
</dbReference>
<dbReference type="PRINTS" id="PR00368">
    <property type="entry name" value="FADPNR"/>
</dbReference>
<evidence type="ECO:0000256" key="5">
    <source>
        <dbReference type="ARBA" id="ARBA00023157"/>
    </source>
</evidence>
<proteinExistence type="inferred from homology"/>
<dbReference type="PRINTS" id="PR00411">
    <property type="entry name" value="PNDRDTASEI"/>
</dbReference>
<dbReference type="PIRSF" id="PIRSF000350">
    <property type="entry name" value="Mercury_reductase_MerA"/>
    <property type="match status" value="1"/>
</dbReference>
<dbReference type="GO" id="GO:0045454">
    <property type="term" value="P:cell redox homeostasis"/>
    <property type="evidence" value="ECO:0007669"/>
    <property type="project" value="InterPro"/>
</dbReference>
<gene>
    <name evidence="14" type="ORF">RMAR1173_LOCUS6059</name>
</gene>
<feature type="domain" description="FAD/NAD(P)-binding" evidence="13">
    <location>
        <begin position="5"/>
        <end position="343"/>
    </location>
</feature>
<evidence type="ECO:0000256" key="8">
    <source>
        <dbReference type="PIRSR" id="PIRSR000350-3"/>
    </source>
</evidence>
<evidence type="ECO:0000256" key="4">
    <source>
        <dbReference type="ARBA" id="ARBA00023002"/>
    </source>
</evidence>
<dbReference type="GO" id="GO:0050660">
    <property type="term" value="F:flavin adenine dinucleotide binding"/>
    <property type="evidence" value="ECO:0007669"/>
    <property type="project" value="InterPro"/>
</dbReference>
<dbReference type="FunFam" id="3.50.50.60:FF:000235">
    <property type="entry name" value="Glutathione reductase"/>
    <property type="match status" value="1"/>
</dbReference>
<keyword evidence="11" id="KW-0472">Membrane</keyword>
<evidence type="ECO:0000256" key="6">
    <source>
        <dbReference type="ARBA" id="ARBA00023284"/>
    </source>
</evidence>
<feature type="binding site" evidence="8">
    <location>
        <position position="132"/>
    </location>
    <ligand>
        <name>FAD</name>
        <dbReference type="ChEBI" id="CHEBI:57692"/>
    </ligand>
</feature>
<dbReference type="EMBL" id="HBHJ01009304">
    <property type="protein sequence ID" value="CAD9675360.1"/>
    <property type="molecule type" value="Transcribed_RNA"/>
</dbReference>
<evidence type="ECO:0000256" key="7">
    <source>
        <dbReference type="PIRSR" id="PIRSR000350-2"/>
    </source>
</evidence>
<dbReference type="AlphaFoldDB" id="A0A7S2RMG4"/>
<dbReference type="InterPro" id="IPR004099">
    <property type="entry name" value="Pyr_nucl-diS_OxRdtase_dimer"/>
</dbReference>
<evidence type="ECO:0000256" key="3">
    <source>
        <dbReference type="ARBA" id="ARBA00022827"/>
    </source>
</evidence>
<feature type="binding site" evidence="8">
    <location>
        <begin position="196"/>
        <end position="203"/>
    </location>
    <ligand>
        <name>NAD(+)</name>
        <dbReference type="ChEBI" id="CHEBI:57540"/>
    </ligand>
</feature>
<feature type="active site" description="Proton acceptor" evidence="7">
    <location>
        <position position="466"/>
    </location>
</feature>
<dbReference type="GO" id="GO:0005739">
    <property type="term" value="C:mitochondrion"/>
    <property type="evidence" value="ECO:0007669"/>
    <property type="project" value="TreeGrafter"/>
</dbReference>
<dbReference type="PROSITE" id="PS00076">
    <property type="entry name" value="PYRIDINE_REDOX_1"/>
    <property type="match status" value="1"/>
</dbReference>
<feature type="domain" description="Pyridine nucleotide-disulphide oxidoreductase dimerisation" evidence="12">
    <location>
        <begin position="364"/>
        <end position="475"/>
    </location>
</feature>